<dbReference type="InterPro" id="IPR052377">
    <property type="entry name" value="Mitochondrial_ECH-domain"/>
</dbReference>
<dbReference type="PANTHER" id="PTHR43602">
    <property type="match status" value="1"/>
</dbReference>
<organism evidence="8 9">
    <name type="scientific">Alcaligenes xylosoxydans xylosoxydans</name>
    <name type="common">Achromobacter xylosoxidans</name>
    <dbReference type="NCBI Taxonomy" id="85698"/>
    <lineage>
        <taxon>Bacteria</taxon>
        <taxon>Pseudomonadati</taxon>
        <taxon>Pseudomonadota</taxon>
        <taxon>Betaproteobacteria</taxon>
        <taxon>Burkholderiales</taxon>
        <taxon>Alcaligenaceae</taxon>
        <taxon>Achromobacter</taxon>
    </lineage>
</organism>
<reference evidence="8 9" key="1">
    <citation type="submission" date="2016-09" db="EMBL/GenBank/DDBJ databases">
        <title>Phylogenomics of Achromobacter.</title>
        <authorList>
            <person name="Jeukens J."/>
            <person name="Freschi L."/>
            <person name="Vincent A.T."/>
            <person name="Emond-Rheault J.-G."/>
            <person name="Kukavica-Ibrulj I."/>
            <person name="Charette S.J."/>
            <person name="Levesque R.C."/>
        </authorList>
    </citation>
    <scope>NUCLEOTIDE SEQUENCE [LARGE SCALE GENOMIC DNA]</scope>
    <source>
        <strain evidence="8 9">AUS488</strain>
    </source>
</reference>
<dbReference type="Gene3D" id="1.10.12.10">
    <property type="entry name" value="Lyase 2-enoyl-coa Hydratase, Chain A, domain 2"/>
    <property type="match status" value="1"/>
</dbReference>
<comment type="similarity">
    <text evidence="1">Belongs to the enoyl-CoA hydratase/isomerase family.</text>
</comment>
<evidence type="ECO:0000256" key="6">
    <source>
        <dbReference type="ARBA" id="ARBA00040545"/>
    </source>
</evidence>
<dbReference type="Proteomes" id="UP000187251">
    <property type="component" value="Unassembled WGS sequence"/>
</dbReference>
<evidence type="ECO:0000313" key="9">
    <source>
        <dbReference type="Proteomes" id="UP000187251"/>
    </source>
</evidence>
<keyword evidence="4" id="KW-0443">Lipid metabolism</keyword>
<evidence type="ECO:0000256" key="1">
    <source>
        <dbReference type="ARBA" id="ARBA00005254"/>
    </source>
</evidence>
<comment type="function">
    <text evidence="5">May play a role in fatty acid biosynthesis and insulin sensitivity.</text>
</comment>
<dbReference type="PANTHER" id="PTHR43602:SF1">
    <property type="entry name" value="ENOYL-COA HYDRATASE DOMAIN-CONTAINING PROTEIN 3, MITOCHONDRIAL"/>
    <property type="match status" value="1"/>
</dbReference>
<gene>
    <name evidence="8" type="ORF">BIZ92_25575</name>
</gene>
<proteinExistence type="inferred from homology"/>
<dbReference type="EMBL" id="MJMN01000014">
    <property type="protein sequence ID" value="OMG86577.1"/>
    <property type="molecule type" value="Genomic_DNA"/>
</dbReference>
<sequence length="276" mass="29749">MPSELSMPARPAVAAPATSQDPLLSHTLRDGVATLRLNRPAQFNALSEGLLDALRAAIDALARAPGLRCVVLESAGRAFCAGHDLREMRSQPSFDYYLALFRKCSGVMQGLQALPVPVIAKVRGVATAAGCQLVASCDLAVAEDTARFAVSGINAGLFCSTPAVALSRNIAAKRAFEMLVTARFIDAPQARDWGLVNDVAPAQELDARVQALVDVIVAKSPAAIRYGKRMFYAQRQMPQAEAYEYAAEVMARNMMEEDAGEGIDAFLQKRAPRWRQ</sequence>
<dbReference type="NCBIfam" id="NF006008">
    <property type="entry name" value="PRK08139.1"/>
    <property type="match status" value="1"/>
</dbReference>
<dbReference type="InterPro" id="IPR014748">
    <property type="entry name" value="Enoyl-CoA_hydra_C"/>
</dbReference>
<evidence type="ECO:0000256" key="2">
    <source>
        <dbReference type="ARBA" id="ARBA00022832"/>
    </source>
</evidence>
<comment type="caution">
    <text evidence="8">The sequence shown here is derived from an EMBL/GenBank/DDBJ whole genome shotgun (WGS) entry which is preliminary data.</text>
</comment>
<evidence type="ECO:0000256" key="4">
    <source>
        <dbReference type="ARBA" id="ARBA00023098"/>
    </source>
</evidence>
<dbReference type="CDD" id="cd06558">
    <property type="entry name" value="crotonase-like"/>
    <property type="match status" value="1"/>
</dbReference>
<evidence type="ECO:0000256" key="3">
    <source>
        <dbReference type="ARBA" id="ARBA00022946"/>
    </source>
</evidence>
<evidence type="ECO:0000313" key="8">
    <source>
        <dbReference type="EMBL" id="OMG86577.1"/>
    </source>
</evidence>
<evidence type="ECO:0000256" key="5">
    <source>
        <dbReference type="ARBA" id="ARBA00037410"/>
    </source>
</evidence>
<dbReference type="OrthoDB" id="9807606at2"/>
<accession>A0A1R1JT50</accession>
<dbReference type="AlphaFoldDB" id="A0A1R1JT50"/>
<dbReference type="GO" id="GO:0006631">
    <property type="term" value="P:fatty acid metabolic process"/>
    <property type="evidence" value="ECO:0007669"/>
    <property type="project" value="UniProtKB-KW"/>
</dbReference>
<keyword evidence="3" id="KW-0809">Transit peptide</keyword>
<keyword evidence="2" id="KW-0276">Fatty acid metabolism</keyword>
<feature type="region of interest" description="Disordered" evidence="7">
    <location>
        <begin position="1"/>
        <end position="20"/>
    </location>
</feature>
<dbReference type="Pfam" id="PF00378">
    <property type="entry name" value="ECH_1"/>
    <property type="match status" value="1"/>
</dbReference>
<dbReference type="InterPro" id="IPR001753">
    <property type="entry name" value="Enoyl-CoA_hydra/iso"/>
</dbReference>
<dbReference type="Gene3D" id="3.90.226.10">
    <property type="entry name" value="2-enoyl-CoA Hydratase, Chain A, domain 1"/>
    <property type="match status" value="1"/>
</dbReference>
<dbReference type="InterPro" id="IPR029045">
    <property type="entry name" value="ClpP/crotonase-like_dom_sf"/>
</dbReference>
<evidence type="ECO:0000256" key="7">
    <source>
        <dbReference type="SAM" id="MobiDB-lite"/>
    </source>
</evidence>
<name>A0A1R1JT50_ALCXX</name>
<dbReference type="GO" id="GO:0016836">
    <property type="term" value="F:hydro-lyase activity"/>
    <property type="evidence" value="ECO:0007669"/>
    <property type="project" value="TreeGrafter"/>
</dbReference>
<dbReference type="SUPFAM" id="SSF52096">
    <property type="entry name" value="ClpP/crotonase"/>
    <property type="match status" value="1"/>
</dbReference>
<protein>
    <recommendedName>
        <fullName evidence="6">Enoyl-CoA hydratase domain-containing protein 3, mitochondrial</fullName>
    </recommendedName>
</protein>